<accession>A0A1I1DFW2</accession>
<dbReference type="EMBL" id="FOKW01000001">
    <property type="protein sequence ID" value="SFB73727.1"/>
    <property type="molecule type" value="Genomic_DNA"/>
</dbReference>
<evidence type="ECO:0000256" key="1">
    <source>
        <dbReference type="SAM" id="Phobius"/>
    </source>
</evidence>
<name>A0A1I1DFW2_NATHA</name>
<feature type="transmembrane region" description="Helical" evidence="1">
    <location>
        <begin position="123"/>
        <end position="150"/>
    </location>
</feature>
<evidence type="ECO:0000313" key="3">
    <source>
        <dbReference type="Proteomes" id="UP000199161"/>
    </source>
</evidence>
<keyword evidence="1" id="KW-0472">Membrane</keyword>
<feature type="transmembrane region" description="Helical" evidence="1">
    <location>
        <begin position="256"/>
        <end position="277"/>
    </location>
</feature>
<feature type="transmembrane region" description="Helical" evidence="1">
    <location>
        <begin position="95"/>
        <end position="116"/>
    </location>
</feature>
<keyword evidence="1" id="KW-1133">Transmembrane helix</keyword>
<sequence length="555" mass="53920">MDVPAVAHVVVCPLLTVAARVTLVVAVVGTGFRVGPVAALVAVATLSIPEAAPGLGSVPLSPFRSPGFELVRSGVASAAVVLATALAAASRAVLVSLPAVVAAAASAPIAGAGLVLSPSPSPAVLATAVAAFVAGPPLAASHGSLVVAVASAVPAPFRRPAGRFAAVFGRDVVAVGHPLTTLVAAAPGLSLSRASLAPAASLVTAALFDLATGPALLHAASLIALATAVLVSAAIGPTSRRPHLVVRAGLVPAPACLALPSIAVAIAVLVLTTAAFVPSLAGPPGRLGVSLAARSAFPSVSVTVAAFLPALDPAAAFLLARTVTRPAAVTSAAPALRSAAVATHVGFLPPTSSPVSRPRLRAPGVPTASNLRTIIAPVVVPCFAAVLERPLPARVRLESTSIAAAAARSGTPPIAVAAAALDVAVPAAGPASAFASPSAFVCPSAAFAAAPARRVVHPSTAVLAAVTAAIPVPVALADVPALGPHRAAVPIGSSIAFPTAVPFGSSAPSVALVRSMLPFALVPPPIVVSVAHGCSGMVDALLMALRRYRLPRASG</sequence>
<keyword evidence="3" id="KW-1185">Reference proteome</keyword>
<feature type="transmembrane region" description="Helical" evidence="1">
    <location>
        <begin position="36"/>
        <end position="58"/>
    </location>
</feature>
<feature type="transmembrane region" description="Helical" evidence="1">
    <location>
        <begin position="297"/>
        <end position="320"/>
    </location>
</feature>
<feature type="transmembrane region" description="Helical" evidence="1">
    <location>
        <begin position="215"/>
        <end position="235"/>
    </location>
</feature>
<protein>
    <submittedName>
        <fullName evidence="2">Uncharacterized protein</fullName>
    </submittedName>
</protein>
<evidence type="ECO:0000313" key="2">
    <source>
        <dbReference type="EMBL" id="SFB73727.1"/>
    </source>
</evidence>
<proteinExistence type="predicted"/>
<organism evidence="2 3">
    <name type="scientific">Natronobacterium haloterrestre</name>
    <name type="common">Halobiforma haloterrestris</name>
    <dbReference type="NCBI Taxonomy" id="148448"/>
    <lineage>
        <taxon>Archaea</taxon>
        <taxon>Methanobacteriati</taxon>
        <taxon>Methanobacteriota</taxon>
        <taxon>Stenosarchaea group</taxon>
        <taxon>Halobacteria</taxon>
        <taxon>Halobacteriales</taxon>
        <taxon>Natrialbaceae</taxon>
        <taxon>Natronobacterium</taxon>
    </lineage>
</organism>
<keyword evidence="1" id="KW-0812">Transmembrane</keyword>
<dbReference type="AlphaFoldDB" id="A0A1I1DFW2"/>
<feature type="transmembrane region" description="Helical" evidence="1">
    <location>
        <begin position="70"/>
        <end position="89"/>
    </location>
</feature>
<dbReference type="Proteomes" id="UP000199161">
    <property type="component" value="Unassembled WGS sequence"/>
</dbReference>
<gene>
    <name evidence="2" type="ORF">SAMN05444422_101601</name>
</gene>
<reference evidence="3" key="1">
    <citation type="submission" date="2016-10" db="EMBL/GenBank/DDBJ databases">
        <authorList>
            <person name="Varghese N."/>
            <person name="Submissions S."/>
        </authorList>
    </citation>
    <scope>NUCLEOTIDE SEQUENCE [LARGE SCALE GENOMIC DNA]</scope>
    <source>
        <strain evidence="3">DSM 13078</strain>
    </source>
</reference>